<dbReference type="Proteomes" id="UP000262712">
    <property type="component" value="Chromosome"/>
</dbReference>
<dbReference type="AlphaFoldDB" id="A0A2G1DI57"/>
<dbReference type="KEGG" id="amol:AMOL_1409"/>
<dbReference type="EMBL" id="CP032098">
    <property type="protein sequence ID" value="AXX92384.1"/>
    <property type="molecule type" value="Genomic_DNA"/>
</dbReference>
<dbReference type="Proteomes" id="UP000221222">
    <property type="component" value="Unassembled WGS sequence"/>
</dbReference>
<accession>A0A2G1DI57</accession>
<evidence type="ECO:0000313" key="1">
    <source>
        <dbReference type="EMBL" id="AXX92384.1"/>
    </source>
</evidence>
<gene>
    <name evidence="1" type="ORF">AMOL_1409</name>
    <name evidence="2" type="ORF">CPU12_06800</name>
</gene>
<proteinExistence type="predicted"/>
<protein>
    <submittedName>
        <fullName evidence="2">Uncharacterized protein</fullName>
    </submittedName>
</protein>
<keyword evidence="3" id="KW-1185">Reference proteome</keyword>
<organism evidence="2 3">
    <name type="scientific">Malaciobacter molluscorum LMG 25693</name>
    <dbReference type="NCBI Taxonomy" id="870501"/>
    <lineage>
        <taxon>Bacteria</taxon>
        <taxon>Pseudomonadati</taxon>
        <taxon>Campylobacterota</taxon>
        <taxon>Epsilonproteobacteria</taxon>
        <taxon>Campylobacterales</taxon>
        <taxon>Arcobacteraceae</taxon>
        <taxon>Malaciobacter</taxon>
    </lineage>
</organism>
<dbReference type="RefSeq" id="WP_099342343.1">
    <property type="nucleotide sequence ID" value="NZ_CP032098.1"/>
</dbReference>
<reference evidence="1 4" key="2">
    <citation type="submission" date="2018-08" db="EMBL/GenBank/DDBJ databases">
        <title>Complete genome of the Arcobacter molluscorum type strain LMG 25693.</title>
        <authorList>
            <person name="Miller W.G."/>
            <person name="Yee E."/>
            <person name="Bono J.L."/>
        </authorList>
    </citation>
    <scope>NUCLEOTIDE SEQUENCE [LARGE SCALE GENOMIC DNA]</scope>
    <source>
        <strain evidence="1 4">CECT 7696</strain>
    </source>
</reference>
<evidence type="ECO:0000313" key="4">
    <source>
        <dbReference type="Proteomes" id="UP000262712"/>
    </source>
</evidence>
<evidence type="ECO:0000313" key="3">
    <source>
        <dbReference type="Proteomes" id="UP000221222"/>
    </source>
</evidence>
<dbReference type="EMBL" id="NXFY01000008">
    <property type="protein sequence ID" value="PHO18167.1"/>
    <property type="molecule type" value="Genomic_DNA"/>
</dbReference>
<reference evidence="2 3" key="1">
    <citation type="submission" date="2017-09" db="EMBL/GenBank/DDBJ databases">
        <title>Arcobacter canalis sp. nov., a new species isolated from a water canal contaminated with urban sewage.</title>
        <authorList>
            <person name="Perez-Cataluna A."/>
            <person name="Salas-Masso N."/>
            <person name="Figueras M.J."/>
        </authorList>
    </citation>
    <scope>NUCLEOTIDE SEQUENCE [LARGE SCALE GENOMIC DNA]</scope>
    <source>
        <strain evidence="2 3">F98-3</strain>
    </source>
</reference>
<evidence type="ECO:0000313" key="2">
    <source>
        <dbReference type="EMBL" id="PHO18167.1"/>
    </source>
</evidence>
<sequence length="69" mass="8059">MDVQDIKRNSELSESVVEIVKFVKYERNFDKAAQIIIEKNITMTNIVERTLRIQMFELAKLCDAVLAKK</sequence>
<name>A0A2G1DI57_9BACT</name>